<dbReference type="OrthoDB" id="7928618at2"/>
<gene>
    <name evidence="3" type="ORF">Pla111_23820</name>
</gene>
<dbReference type="RefSeq" id="WP_146574530.1">
    <property type="nucleotide sequence ID" value="NZ_SJPH01000004.1"/>
</dbReference>
<protein>
    <recommendedName>
        <fullName evidence="5">Alginate export domain-containing protein</fullName>
    </recommendedName>
</protein>
<keyword evidence="4" id="KW-1185">Reference proteome</keyword>
<evidence type="ECO:0000313" key="3">
    <source>
        <dbReference type="EMBL" id="TWT43431.1"/>
    </source>
</evidence>
<evidence type="ECO:0000313" key="4">
    <source>
        <dbReference type="Proteomes" id="UP000318995"/>
    </source>
</evidence>
<organism evidence="3 4">
    <name type="scientific">Botrimarina hoheduenensis</name>
    <dbReference type="NCBI Taxonomy" id="2528000"/>
    <lineage>
        <taxon>Bacteria</taxon>
        <taxon>Pseudomonadati</taxon>
        <taxon>Planctomycetota</taxon>
        <taxon>Planctomycetia</taxon>
        <taxon>Pirellulales</taxon>
        <taxon>Lacipirellulaceae</taxon>
        <taxon>Botrimarina</taxon>
    </lineage>
</organism>
<dbReference type="Proteomes" id="UP000318995">
    <property type="component" value="Unassembled WGS sequence"/>
</dbReference>
<reference evidence="3 4" key="1">
    <citation type="submission" date="2019-02" db="EMBL/GenBank/DDBJ databases">
        <title>Deep-cultivation of Planctomycetes and their phenomic and genomic characterization uncovers novel biology.</title>
        <authorList>
            <person name="Wiegand S."/>
            <person name="Jogler M."/>
            <person name="Boedeker C."/>
            <person name="Pinto D."/>
            <person name="Vollmers J."/>
            <person name="Rivas-Marin E."/>
            <person name="Kohn T."/>
            <person name="Peeters S.H."/>
            <person name="Heuer A."/>
            <person name="Rast P."/>
            <person name="Oberbeckmann S."/>
            <person name="Bunk B."/>
            <person name="Jeske O."/>
            <person name="Meyerdierks A."/>
            <person name="Storesund J.E."/>
            <person name="Kallscheuer N."/>
            <person name="Luecker S."/>
            <person name="Lage O.M."/>
            <person name="Pohl T."/>
            <person name="Merkel B.J."/>
            <person name="Hornburger P."/>
            <person name="Mueller R.-W."/>
            <person name="Bruemmer F."/>
            <person name="Labrenz M."/>
            <person name="Spormann A.M."/>
            <person name="Op Den Camp H."/>
            <person name="Overmann J."/>
            <person name="Amann R."/>
            <person name="Jetten M.S.M."/>
            <person name="Mascher T."/>
            <person name="Medema M.H."/>
            <person name="Devos D.P."/>
            <person name="Kaster A.-K."/>
            <person name="Ovreas L."/>
            <person name="Rohde M."/>
            <person name="Galperin M.Y."/>
            <person name="Jogler C."/>
        </authorList>
    </citation>
    <scope>NUCLEOTIDE SEQUENCE [LARGE SCALE GENOMIC DNA]</scope>
    <source>
        <strain evidence="3 4">Pla111</strain>
    </source>
</reference>
<evidence type="ECO:0000256" key="1">
    <source>
        <dbReference type="SAM" id="MobiDB-lite"/>
    </source>
</evidence>
<evidence type="ECO:0000256" key="2">
    <source>
        <dbReference type="SAM" id="SignalP"/>
    </source>
</evidence>
<name>A0A5C5W0D9_9BACT</name>
<accession>A0A5C5W0D9</accession>
<feature type="signal peptide" evidence="2">
    <location>
        <begin position="1"/>
        <end position="24"/>
    </location>
</feature>
<feature type="region of interest" description="Disordered" evidence="1">
    <location>
        <begin position="79"/>
        <end position="107"/>
    </location>
</feature>
<evidence type="ECO:0008006" key="5">
    <source>
        <dbReference type="Google" id="ProtNLM"/>
    </source>
</evidence>
<dbReference type="EMBL" id="SJPH01000004">
    <property type="protein sequence ID" value="TWT43431.1"/>
    <property type="molecule type" value="Genomic_DNA"/>
</dbReference>
<dbReference type="AlphaFoldDB" id="A0A5C5W0D9"/>
<keyword evidence="2" id="KW-0732">Signal</keyword>
<sequence length="577" mass="62052" precursor="true">MPARLPTTLIVLACLLAGGGSVRAEGPLFAPPAAAPPLAPHAAPPDGVRVAWARGVSSPGQPVVGRYGLFAPPPLTHVDLPVSFQPGPDPTPGQDEQQSTAKTAKPAPLPEVQHAPIVASPGVCEAECRTGDFSADAFFAPYDACSELQTYNGKKEVDTQRPLVELGIPFYQGGPHPAASELLGPTNLVQQKFYVYGDYRVGMTQADLGATEETTLAHRLNLELDYWITSTERVHAFVGPFQEDARFMRVVDGKYFEELDFFQADTDTLFFEGDLGAMIGGYRGEYASFDMPVTMGLVPLLFQNGVWALDAIVGGAVTIPARNSATLDWSNFDVTFFGGVDRISSGAFGFDDDAAALIGATTFIDVRSGYLELGYAFVDDQEGAGRSYHNMGVSYTRRYANLVSNSVRLIANVGQDTGSDRQTADGVLLLVENSFLTANPYNVIPYVNFFAGFDRPQPLARAGAFGGVLFNTGILFQADQLTSYPTLEPSGNNTYGAAAGIDFLSPAFNQQLILEVAVLGTMGERIDRVAPGDQVGLGMRWQKQLTTAHLLRADAMVGVLEDSEEIAGARIEYRWKF</sequence>
<proteinExistence type="predicted"/>
<feature type="chain" id="PRO_5022947549" description="Alginate export domain-containing protein" evidence="2">
    <location>
        <begin position="25"/>
        <end position="577"/>
    </location>
</feature>
<comment type="caution">
    <text evidence="3">The sequence shown here is derived from an EMBL/GenBank/DDBJ whole genome shotgun (WGS) entry which is preliminary data.</text>
</comment>